<sequence>WEENFLAKHLTPADISAIVDTINGWKKPPITWEAICAAVEPLVGKRPTRQSLSSNKLIKLAYKKRNEVLGKEYIPRPSPSSLAVSGERIEQLESKLRVMSARNQLLLEQFVVWQYNASKFGMSDSQLNAPLPKIDRERSVPKLSTARARSRKS</sequence>
<reference evidence="2 3" key="1">
    <citation type="journal article" date="2011" name="PLoS Pathog.">
        <title>Dynamic evolution of pathogenicity revealed by sequencing and comparative genomics of 19 Pseudomonas syringae isolates.</title>
        <authorList>
            <person name="Baltrus D.A."/>
            <person name="Nishimura M.T."/>
            <person name="Romanchuk A."/>
            <person name="Chang J.H."/>
            <person name="Mukhtar M.S."/>
            <person name="Cherkis K."/>
            <person name="Roach J."/>
            <person name="Grant S.R."/>
            <person name="Jones C.D."/>
            <person name="Dangl J.L."/>
        </authorList>
    </citation>
    <scope>NUCLEOTIDE SEQUENCE [LARGE SCALE GENOMIC DNA]</scope>
    <source>
        <strain evidence="3">race 4</strain>
    </source>
</reference>
<dbReference type="EMBL" id="ADWY01001358">
    <property type="protein sequence ID" value="EGH16809.1"/>
    <property type="molecule type" value="Genomic_DNA"/>
</dbReference>
<name>F3CC17_PSESG</name>
<evidence type="ECO:0000313" key="3">
    <source>
        <dbReference type="Proteomes" id="UP000005466"/>
    </source>
</evidence>
<comment type="caution">
    <text evidence="2">The sequence shown here is derived from an EMBL/GenBank/DDBJ whole genome shotgun (WGS) entry which is preliminary data.</text>
</comment>
<dbReference type="HOGENOM" id="CLU_1708055_0_0_6"/>
<gene>
    <name evidence="2" type="ORF">Pgy4_27615</name>
</gene>
<evidence type="ECO:0000313" key="2">
    <source>
        <dbReference type="EMBL" id="EGH16809.1"/>
    </source>
</evidence>
<accession>F3CC17</accession>
<dbReference type="AlphaFoldDB" id="F3CC17"/>
<feature type="region of interest" description="Disordered" evidence="1">
    <location>
        <begin position="131"/>
        <end position="153"/>
    </location>
</feature>
<proteinExistence type="predicted"/>
<protein>
    <submittedName>
        <fullName evidence="2">Uncharacterized protein</fullName>
    </submittedName>
</protein>
<dbReference type="Proteomes" id="UP000005466">
    <property type="component" value="Unassembled WGS sequence"/>
</dbReference>
<evidence type="ECO:0000256" key="1">
    <source>
        <dbReference type="SAM" id="MobiDB-lite"/>
    </source>
</evidence>
<organism evidence="2 3">
    <name type="scientific">Pseudomonas savastanoi pv. glycinea str. race 4</name>
    <dbReference type="NCBI Taxonomy" id="875330"/>
    <lineage>
        <taxon>Bacteria</taxon>
        <taxon>Pseudomonadati</taxon>
        <taxon>Pseudomonadota</taxon>
        <taxon>Gammaproteobacteria</taxon>
        <taxon>Pseudomonadales</taxon>
        <taxon>Pseudomonadaceae</taxon>
        <taxon>Pseudomonas</taxon>
    </lineage>
</organism>
<feature type="non-terminal residue" evidence="2">
    <location>
        <position position="1"/>
    </location>
</feature>